<keyword evidence="1" id="KW-0812">Transmembrane</keyword>
<dbReference type="GO" id="GO:0016746">
    <property type="term" value="F:acyltransferase activity"/>
    <property type="evidence" value="ECO:0007669"/>
    <property type="project" value="InterPro"/>
</dbReference>
<dbReference type="Pfam" id="PF01553">
    <property type="entry name" value="Acyltransferase"/>
    <property type="match status" value="1"/>
</dbReference>
<sequence>MSLVTEILLRITFCVDLFLLQIVIPLLALLYSPRDAGTHNMSAWTSKMLGYRIHKAGQNTCYVPEEKSTRVMYLANHRSWGDFIVDRLLTGFRGGSLSRIMVIVGIPMPATLAWLGSGQRGTSALWFFKRAKGATPALWATLDRNFEVAIEKAVVVYPEGHRNRSDKPLPIRTGTLRYAFDRNVHVQVMVAEGKERVINEAQLVTRRSPNVVTVSYSDPIVPKNYSTFEGFHGAVCEAWRTTWLAAYGAAAEAGYCAPPPALGPDGTAESATAADHKRIHRPPAAVPWTPPNPGPPPNQHASLGMHMARLCIVGAISAAAYYTLYE</sequence>
<keyword evidence="4" id="KW-1185">Reference proteome</keyword>
<keyword evidence="1" id="KW-1133">Transmembrane helix</keyword>
<keyword evidence="1" id="KW-0472">Membrane</keyword>
<evidence type="ECO:0000259" key="2">
    <source>
        <dbReference type="SMART" id="SM00563"/>
    </source>
</evidence>
<name>A0A830HFY2_9CHLO</name>
<evidence type="ECO:0000313" key="4">
    <source>
        <dbReference type="Proteomes" id="UP000660262"/>
    </source>
</evidence>
<gene>
    <name evidence="3" type="ORF">PPROV_000344300</name>
</gene>
<dbReference type="Proteomes" id="UP000660262">
    <property type="component" value="Unassembled WGS sequence"/>
</dbReference>
<dbReference type="SUPFAM" id="SSF69593">
    <property type="entry name" value="Glycerol-3-phosphate (1)-acyltransferase"/>
    <property type="match status" value="1"/>
</dbReference>
<dbReference type="OrthoDB" id="202234at2759"/>
<feature type="transmembrane region" description="Helical" evidence="1">
    <location>
        <begin position="7"/>
        <end position="31"/>
    </location>
</feature>
<feature type="domain" description="Phospholipid/glycerol acyltransferase" evidence="2">
    <location>
        <begin position="71"/>
        <end position="194"/>
    </location>
</feature>
<dbReference type="EMBL" id="BNJQ01000008">
    <property type="protein sequence ID" value="GHP04690.1"/>
    <property type="molecule type" value="Genomic_DNA"/>
</dbReference>
<organism evidence="3 4">
    <name type="scientific">Pycnococcus provasolii</name>
    <dbReference type="NCBI Taxonomy" id="41880"/>
    <lineage>
        <taxon>Eukaryota</taxon>
        <taxon>Viridiplantae</taxon>
        <taxon>Chlorophyta</taxon>
        <taxon>Pseudoscourfieldiophyceae</taxon>
        <taxon>Pseudoscourfieldiales</taxon>
        <taxon>Pycnococcaceae</taxon>
        <taxon>Pycnococcus</taxon>
    </lineage>
</organism>
<accession>A0A830HFY2</accession>
<dbReference type="AlphaFoldDB" id="A0A830HFY2"/>
<reference evidence="3" key="1">
    <citation type="submission" date="2020-10" db="EMBL/GenBank/DDBJ databases">
        <title>Unveiling of a novel bifunctional photoreceptor, Dualchrome1, isolated from a cosmopolitan green alga.</title>
        <authorList>
            <person name="Suzuki S."/>
            <person name="Kawachi M."/>
        </authorList>
    </citation>
    <scope>NUCLEOTIDE SEQUENCE</scope>
    <source>
        <strain evidence="3">NIES 2893</strain>
    </source>
</reference>
<proteinExistence type="predicted"/>
<evidence type="ECO:0000313" key="3">
    <source>
        <dbReference type="EMBL" id="GHP04690.1"/>
    </source>
</evidence>
<protein>
    <recommendedName>
        <fullName evidence="2">Phospholipid/glycerol acyltransferase domain-containing protein</fullName>
    </recommendedName>
</protein>
<comment type="caution">
    <text evidence="3">The sequence shown here is derived from an EMBL/GenBank/DDBJ whole genome shotgun (WGS) entry which is preliminary data.</text>
</comment>
<dbReference type="InterPro" id="IPR002123">
    <property type="entry name" value="Plipid/glycerol_acylTrfase"/>
</dbReference>
<evidence type="ECO:0000256" key="1">
    <source>
        <dbReference type="SAM" id="Phobius"/>
    </source>
</evidence>
<dbReference type="SMART" id="SM00563">
    <property type="entry name" value="PlsC"/>
    <property type="match status" value="1"/>
</dbReference>